<dbReference type="AlphaFoldDB" id="A0A2D0N2J0"/>
<gene>
    <name evidence="2" type="ORF">CRP01_30540</name>
</gene>
<organism evidence="2 3">
    <name type="scientific">Flavilitoribacter nigricans (strain ATCC 23147 / DSM 23189 / NBRC 102662 / NCIMB 1420 / SS-2)</name>
    <name type="common">Lewinella nigricans</name>
    <dbReference type="NCBI Taxonomy" id="1122177"/>
    <lineage>
        <taxon>Bacteria</taxon>
        <taxon>Pseudomonadati</taxon>
        <taxon>Bacteroidota</taxon>
        <taxon>Saprospiria</taxon>
        <taxon>Saprospirales</taxon>
        <taxon>Lewinellaceae</taxon>
        <taxon>Flavilitoribacter</taxon>
    </lineage>
</organism>
<feature type="transmembrane region" description="Helical" evidence="1">
    <location>
        <begin position="46"/>
        <end position="67"/>
    </location>
</feature>
<dbReference type="EMBL" id="PDUD01000037">
    <property type="protein sequence ID" value="PHN02724.1"/>
    <property type="molecule type" value="Genomic_DNA"/>
</dbReference>
<sequence length="70" mass="8056">MGKDRVLFRLAFCRHMAAWFFVVDQNYITAGNTITRKRKSLLYQNVTIGISTVAVVFFILKIFSLIARSP</sequence>
<evidence type="ECO:0000256" key="1">
    <source>
        <dbReference type="SAM" id="Phobius"/>
    </source>
</evidence>
<dbReference type="Proteomes" id="UP000223913">
    <property type="component" value="Unassembled WGS sequence"/>
</dbReference>
<keyword evidence="1" id="KW-1133">Transmembrane helix</keyword>
<evidence type="ECO:0000313" key="2">
    <source>
        <dbReference type="EMBL" id="PHN02724.1"/>
    </source>
</evidence>
<evidence type="ECO:0000313" key="3">
    <source>
        <dbReference type="Proteomes" id="UP000223913"/>
    </source>
</evidence>
<keyword evidence="1" id="KW-0472">Membrane</keyword>
<comment type="caution">
    <text evidence="2">The sequence shown here is derived from an EMBL/GenBank/DDBJ whole genome shotgun (WGS) entry which is preliminary data.</text>
</comment>
<keyword evidence="3" id="KW-1185">Reference proteome</keyword>
<reference evidence="2 3" key="1">
    <citation type="submission" date="2017-10" db="EMBL/GenBank/DDBJ databases">
        <title>The draft genome sequence of Lewinella nigricans NBRC 102662.</title>
        <authorList>
            <person name="Wang K."/>
        </authorList>
    </citation>
    <scope>NUCLEOTIDE SEQUENCE [LARGE SCALE GENOMIC DNA]</scope>
    <source>
        <strain evidence="2 3">NBRC 102662</strain>
    </source>
</reference>
<proteinExistence type="predicted"/>
<protein>
    <submittedName>
        <fullName evidence="2">Uncharacterized protein</fullName>
    </submittedName>
</protein>
<name>A0A2D0N2J0_FLAN2</name>
<accession>A0A2D0N2J0</accession>
<keyword evidence="1" id="KW-0812">Transmembrane</keyword>